<dbReference type="Proteomes" id="UP000658754">
    <property type="component" value="Unassembled WGS sequence"/>
</dbReference>
<feature type="domain" description="AB hydrolase-1" evidence="1">
    <location>
        <begin position="25"/>
        <end position="257"/>
    </location>
</feature>
<dbReference type="EMBL" id="BMKV01000005">
    <property type="protein sequence ID" value="GGI90882.1"/>
    <property type="molecule type" value="Genomic_DNA"/>
</dbReference>
<dbReference type="Pfam" id="PF12697">
    <property type="entry name" value="Abhydrolase_6"/>
    <property type="match status" value="1"/>
</dbReference>
<accession>A0ABQ2CIG5</accession>
<keyword evidence="3" id="KW-1185">Reference proteome</keyword>
<evidence type="ECO:0000313" key="2">
    <source>
        <dbReference type="EMBL" id="GGI90882.1"/>
    </source>
</evidence>
<dbReference type="Gene3D" id="3.40.50.1820">
    <property type="entry name" value="alpha/beta hydrolase"/>
    <property type="match status" value="1"/>
</dbReference>
<dbReference type="InterPro" id="IPR000073">
    <property type="entry name" value="AB_hydrolase_1"/>
</dbReference>
<dbReference type="PANTHER" id="PTHR43433">
    <property type="entry name" value="HYDROLASE, ALPHA/BETA FOLD FAMILY PROTEIN"/>
    <property type="match status" value="1"/>
</dbReference>
<comment type="caution">
    <text evidence="2">The sequence shown here is derived from an EMBL/GenBank/DDBJ whole genome shotgun (WGS) entry which is preliminary data.</text>
</comment>
<reference evidence="3" key="1">
    <citation type="journal article" date="2019" name="Int. J. Syst. Evol. Microbiol.">
        <title>The Global Catalogue of Microorganisms (GCM) 10K type strain sequencing project: providing services to taxonomists for standard genome sequencing and annotation.</title>
        <authorList>
            <consortium name="The Broad Institute Genomics Platform"/>
            <consortium name="The Broad Institute Genome Sequencing Center for Infectious Disease"/>
            <person name="Wu L."/>
            <person name="Ma J."/>
        </authorList>
    </citation>
    <scope>NUCLEOTIDE SEQUENCE [LARGE SCALE GENOMIC DNA]</scope>
    <source>
        <strain evidence="3">CGMCC 1.3601</strain>
    </source>
</reference>
<dbReference type="RefSeq" id="WP_188731509.1">
    <property type="nucleotide sequence ID" value="NZ_BMKV01000005.1"/>
</dbReference>
<dbReference type="SUPFAM" id="SSF53474">
    <property type="entry name" value="alpha/beta-Hydrolases"/>
    <property type="match status" value="1"/>
</dbReference>
<dbReference type="InterPro" id="IPR029058">
    <property type="entry name" value="AB_hydrolase_fold"/>
</dbReference>
<evidence type="ECO:0000259" key="1">
    <source>
        <dbReference type="Pfam" id="PF12697"/>
    </source>
</evidence>
<dbReference type="InterPro" id="IPR050471">
    <property type="entry name" value="AB_hydrolase"/>
</dbReference>
<dbReference type="PANTHER" id="PTHR43433:SF5">
    <property type="entry name" value="AB HYDROLASE-1 DOMAIN-CONTAINING PROTEIN"/>
    <property type="match status" value="1"/>
</dbReference>
<protein>
    <recommendedName>
        <fullName evidence="1">AB hydrolase-1 domain-containing protein</fullName>
    </recommendedName>
</protein>
<gene>
    <name evidence="2" type="ORF">GCM10007175_30440</name>
</gene>
<organism evidence="2 3">
    <name type="scientific">Pseudarthrobacter scleromae</name>
    <dbReference type="NCBI Taxonomy" id="158897"/>
    <lineage>
        <taxon>Bacteria</taxon>
        <taxon>Bacillati</taxon>
        <taxon>Actinomycetota</taxon>
        <taxon>Actinomycetes</taxon>
        <taxon>Micrococcales</taxon>
        <taxon>Micrococcaceae</taxon>
        <taxon>Pseudarthrobacter</taxon>
    </lineage>
</organism>
<name>A0ABQ2CIG5_9MICC</name>
<sequence>MRQHTVETADGGHLRVFSFGDGPGVVLVCGTNTVAPTYFRTARRLSKNLPVHVYDRRGRPGSSPQPHGYSMHTEVADLARVLDATDSNMVFGHSFGGAVALEAGLQLPVRRIAVYDAVPNIGGAVPTHFLPEFESAVQRGDVHRAVSILGKGISAKLSKSPLPDPAFQAVVQALAIATRKGRAWKGTVHSAVNELAFLDGNRPPAERYAGISVPVLVLYGSGSDEFYSVIAKALSAQLLHGRCTAVAGADHGALDRAPGGLISQLSDFFADGS</sequence>
<proteinExistence type="predicted"/>
<evidence type="ECO:0000313" key="3">
    <source>
        <dbReference type="Proteomes" id="UP000658754"/>
    </source>
</evidence>